<accession>A0A5B0LNQ7</accession>
<evidence type="ECO:0000313" key="1">
    <source>
        <dbReference type="EMBL" id="KAA1065839.1"/>
    </source>
</evidence>
<reference evidence="1 2" key="1">
    <citation type="submission" date="2019-05" db="EMBL/GenBank/DDBJ databases">
        <title>Emergence of the Ug99 lineage of the wheat stem rust pathogen through somatic hybridization.</title>
        <authorList>
            <person name="Li F."/>
            <person name="Upadhyaya N.M."/>
            <person name="Sperschneider J."/>
            <person name="Matny O."/>
            <person name="Nguyen-Phuc H."/>
            <person name="Mago R."/>
            <person name="Raley C."/>
            <person name="Miller M.E."/>
            <person name="Silverstein K.A.T."/>
            <person name="Henningsen E."/>
            <person name="Hirsch C.D."/>
            <person name="Visser B."/>
            <person name="Pretorius Z.A."/>
            <person name="Steffenson B.J."/>
            <person name="Schwessinger B."/>
            <person name="Dodds P.N."/>
            <person name="Figueroa M."/>
        </authorList>
    </citation>
    <scope>NUCLEOTIDE SEQUENCE [LARGE SCALE GENOMIC DNA]</scope>
    <source>
        <strain evidence="1">21-0</strain>
    </source>
</reference>
<evidence type="ECO:0000313" key="2">
    <source>
        <dbReference type="Proteomes" id="UP000324748"/>
    </source>
</evidence>
<keyword evidence="2" id="KW-1185">Reference proteome</keyword>
<dbReference type="EMBL" id="VSWC01000196">
    <property type="protein sequence ID" value="KAA1065839.1"/>
    <property type="molecule type" value="Genomic_DNA"/>
</dbReference>
<organism evidence="1 2">
    <name type="scientific">Puccinia graminis f. sp. tritici</name>
    <dbReference type="NCBI Taxonomy" id="56615"/>
    <lineage>
        <taxon>Eukaryota</taxon>
        <taxon>Fungi</taxon>
        <taxon>Dikarya</taxon>
        <taxon>Basidiomycota</taxon>
        <taxon>Pucciniomycotina</taxon>
        <taxon>Pucciniomycetes</taxon>
        <taxon>Pucciniales</taxon>
        <taxon>Pucciniaceae</taxon>
        <taxon>Puccinia</taxon>
    </lineage>
</organism>
<name>A0A5B0LNQ7_PUCGR</name>
<dbReference type="AlphaFoldDB" id="A0A5B0LNQ7"/>
<comment type="caution">
    <text evidence="1">The sequence shown here is derived from an EMBL/GenBank/DDBJ whole genome shotgun (WGS) entry which is preliminary data.</text>
</comment>
<proteinExistence type="predicted"/>
<sequence length="61" mass="6222">MEDDITANLTEAALLGPIAVVPLHGQAHSNSQLMGSHATHCSNIDANREVGAGDAGTLQAE</sequence>
<gene>
    <name evidence="1" type="ORF">PGT21_012572</name>
</gene>
<dbReference type="Proteomes" id="UP000324748">
    <property type="component" value="Unassembled WGS sequence"/>
</dbReference>
<protein>
    <submittedName>
        <fullName evidence="1">Uncharacterized protein</fullName>
    </submittedName>
</protein>